<gene>
    <name evidence="1" type="ORF">SAMN05421740_101572</name>
</gene>
<sequence>MTDPKTLTAVAEFHQTFKHPILSRPTIPDEKRCGLRIALLAEELKELEEAIADKNITEVADALCDLQYVLSGAVLEFGLADKFTQLFDEVQRSNMSKACKTEQEAKETVAHYKQKGVECFYEQADGHYLVYRTEDRKTLKSIYYSPADLKGILEA</sequence>
<dbReference type="InterPro" id="IPR033653">
    <property type="entry name" value="NTP-PPase_DR2231-like"/>
</dbReference>
<reference evidence="2" key="1">
    <citation type="submission" date="2016-10" db="EMBL/GenBank/DDBJ databases">
        <authorList>
            <person name="Varghese N."/>
            <person name="Submissions S."/>
        </authorList>
    </citation>
    <scope>NUCLEOTIDE SEQUENCE [LARGE SCALE GENOMIC DNA]</scope>
    <source>
        <strain evidence="2">Jip14</strain>
    </source>
</reference>
<dbReference type="Pfam" id="PF01503">
    <property type="entry name" value="PRA-PH"/>
    <property type="match status" value="1"/>
</dbReference>
<dbReference type="AlphaFoldDB" id="A0A1H7G4H6"/>
<name>A0A1H7G4H6_9SPHI</name>
<dbReference type="InterPro" id="IPR023292">
    <property type="entry name" value="NTP_PyroPHydrolase-like_dom_sf"/>
</dbReference>
<dbReference type="STRING" id="332977.SAMN05421740_101572"/>
<dbReference type="GO" id="GO:0016787">
    <property type="term" value="F:hydrolase activity"/>
    <property type="evidence" value="ECO:0007669"/>
    <property type="project" value="UniProtKB-KW"/>
</dbReference>
<dbReference type="OrthoDB" id="9795188at2"/>
<protein>
    <submittedName>
        <fullName evidence="1">Predicted phosphohydrolase, Cof family, HAD superfamily</fullName>
    </submittedName>
</protein>
<dbReference type="CDD" id="cd11530">
    <property type="entry name" value="NTP-PPase_DR2231_like"/>
    <property type="match status" value="1"/>
</dbReference>
<keyword evidence="2" id="KW-1185">Reference proteome</keyword>
<dbReference type="Gene3D" id="1.10.3420.10">
    <property type="entry name" value="putative ntp pyrophosphohydrolase like domain"/>
    <property type="match status" value="1"/>
</dbReference>
<keyword evidence="1" id="KW-0378">Hydrolase</keyword>
<organism evidence="1 2">
    <name type="scientific">Parapedobacter koreensis</name>
    <dbReference type="NCBI Taxonomy" id="332977"/>
    <lineage>
        <taxon>Bacteria</taxon>
        <taxon>Pseudomonadati</taxon>
        <taxon>Bacteroidota</taxon>
        <taxon>Sphingobacteriia</taxon>
        <taxon>Sphingobacteriales</taxon>
        <taxon>Sphingobacteriaceae</taxon>
        <taxon>Parapedobacter</taxon>
    </lineage>
</organism>
<accession>A0A1H7G4H6</accession>
<dbReference type="Proteomes" id="UP000198916">
    <property type="component" value="Unassembled WGS sequence"/>
</dbReference>
<dbReference type="InterPro" id="IPR021130">
    <property type="entry name" value="PRib-ATP_PPHydrolase-like"/>
</dbReference>
<dbReference type="RefSeq" id="WP_090602584.1">
    <property type="nucleotide sequence ID" value="NZ_FNZR01000001.1"/>
</dbReference>
<proteinExistence type="predicted"/>
<dbReference type="EMBL" id="FNZR01000001">
    <property type="protein sequence ID" value="SEK33256.1"/>
    <property type="molecule type" value="Genomic_DNA"/>
</dbReference>
<evidence type="ECO:0000313" key="2">
    <source>
        <dbReference type="Proteomes" id="UP000198916"/>
    </source>
</evidence>
<evidence type="ECO:0000313" key="1">
    <source>
        <dbReference type="EMBL" id="SEK33256.1"/>
    </source>
</evidence>